<dbReference type="SUPFAM" id="SSF88723">
    <property type="entry name" value="PIN domain-like"/>
    <property type="match status" value="1"/>
</dbReference>
<accession>A0ABZ1C106</accession>
<dbReference type="InterPro" id="IPR002716">
    <property type="entry name" value="PIN_dom"/>
</dbReference>
<feature type="domain" description="PIN" evidence="1">
    <location>
        <begin position="16"/>
        <end position="143"/>
    </location>
</feature>
<gene>
    <name evidence="2" type="ORF">U7230_03085</name>
</gene>
<evidence type="ECO:0000259" key="1">
    <source>
        <dbReference type="Pfam" id="PF01850"/>
    </source>
</evidence>
<evidence type="ECO:0000313" key="3">
    <source>
        <dbReference type="Proteomes" id="UP001332192"/>
    </source>
</evidence>
<dbReference type="Gene3D" id="3.40.50.1010">
    <property type="entry name" value="5'-nuclease"/>
    <property type="match status" value="1"/>
</dbReference>
<reference evidence="2 3" key="1">
    <citation type="journal article" date="2024" name="Front. Microbiol.">
        <title>Novel thermophilic genera Geochorda gen. nov. and Carboxydochorda gen. nov. from the deep terrestrial subsurface reveal the ecophysiological diversity in the class Limnochordia.</title>
        <authorList>
            <person name="Karnachuk O.V."/>
            <person name="Lukina A.P."/>
            <person name="Avakyan M.R."/>
            <person name="Kadnikov V.V."/>
            <person name="Begmatov S."/>
            <person name="Beletsky A.V."/>
            <person name="Vlasova K.G."/>
            <person name="Novikov A.A."/>
            <person name="Shcherbakova V.A."/>
            <person name="Mardanov A.V."/>
            <person name="Ravin N.V."/>
        </authorList>
    </citation>
    <scope>NUCLEOTIDE SEQUENCE [LARGE SCALE GENOMIC DNA]</scope>
    <source>
        <strain evidence="2 3">L945</strain>
    </source>
</reference>
<name>A0ABZ1C106_9FIRM</name>
<protein>
    <submittedName>
        <fullName evidence="2">PIN domain-containing protein</fullName>
    </submittedName>
</protein>
<dbReference type="InterPro" id="IPR029060">
    <property type="entry name" value="PIN-like_dom_sf"/>
</dbReference>
<proteinExistence type="predicted"/>
<dbReference type="RefSeq" id="WP_324717278.1">
    <property type="nucleotide sequence ID" value="NZ_CP141615.1"/>
</dbReference>
<dbReference type="EMBL" id="CP141615">
    <property type="protein sequence ID" value="WRP18007.1"/>
    <property type="molecule type" value="Genomic_DNA"/>
</dbReference>
<keyword evidence="3" id="KW-1185">Reference proteome</keyword>
<evidence type="ECO:0000313" key="2">
    <source>
        <dbReference type="EMBL" id="WRP18007.1"/>
    </source>
</evidence>
<dbReference type="Pfam" id="PF01850">
    <property type="entry name" value="PIN"/>
    <property type="match status" value="1"/>
</dbReference>
<sequence length="148" mass="16428">MSALKAGTRKPHLGWLDANILVHALVANDPHRDRCRRNLAELQEGRTEARIDPLTIHEASYALFKVLPDKFPTPGEVAEYLTSILLIDAIQCPDKEELLAALERWAEKGPKWGGFVDAWLTVRARRSGLPVCTVNGSDFPDVANTFPS</sequence>
<organism evidence="2 3">
    <name type="scientific">Carboxydichorda subterranea</name>
    <dbReference type="NCBI Taxonomy" id="3109565"/>
    <lineage>
        <taxon>Bacteria</taxon>
        <taxon>Bacillati</taxon>
        <taxon>Bacillota</taxon>
        <taxon>Limnochordia</taxon>
        <taxon>Limnochordales</taxon>
        <taxon>Geochordaceae</taxon>
        <taxon>Carboxydichorda</taxon>
    </lineage>
</organism>
<dbReference type="Proteomes" id="UP001332192">
    <property type="component" value="Chromosome"/>
</dbReference>